<proteinExistence type="inferred from homology"/>
<accession>A0A0C2NKP5</accession>
<dbReference type="PANTHER" id="PTHR11615">
    <property type="entry name" value="NITRATE, FORMATE, IRON DEHYDROGENASE"/>
    <property type="match status" value="1"/>
</dbReference>
<dbReference type="Proteomes" id="UP000031668">
    <property type="component" value="Unassembled WGS sequence"/>
</dbReference>
<comment type="caution">
    <text evidence="3">The sequence shown here is derived from an EMBL/GenBank/DDBJ whole genome shotgun (WGS) entry which is preliminary data.</text>
</comment>
<protein>
    <submittedName>
        <fullName evidence="3">Cytosolic Fe-S cluster assembly factor NARFL</fullName>
    </submittedName>
</protein>
<dbReference type="AlphaFoldDB" id="A0A0C2NKP5"/>
<dbReference type="EMBL" id="JWZT01000358">
    <property type="protein sequence ID" value="KII74562.1"/>
    <property type="molecule type" value="Genomic_DNA"/>
</dbReference>
<dbReference type="Gene3D" id="3.40.950.10">
    <property type="entry name" value="Fe-only Hydrogenase (Larger Subunit), Chain L, domain 3"/>
    <property type="match status" value="1"/>
</dbReference>
<evidence type="ECO:0000313" key="4">
    <source>
        <dbReference type="Proteomes" id="UP000031668"/>
    </source>
</evidence>
<dbReference type="Gene3D" id="3.40.50.1780">
    <property type="match status" value="1"/>
</dbReference>
<reference evidence="3 4" key="1">
    <citation type="journal article" date="2014" name="Genome Biol. Evol.">
        <title>The genome of the myxosporean Thelohanellus kitauei shows adaptations to nutrient acquisition within its fish host.</title>
        <authorList>
            <person name="Yang Y."/>
            <person name="Xiong J."/>
            <person name="Zhou Z."/>
            <person name="Huo F."/>
            <person name="Miao W."/>
            <person name="Ran C."/>
            <person name="Liu Y."/>
            <person name="Zhang J."/>
            <person name="Feng J."/>
            <person name="Wang M."/>
            <person name="Wang M."/>
            <person name="Wang L."/>
            <person name="Yao B."/>
        </authorList>
    </citation>
    <scope>NUCLEOTIDE SEQUENCE [LARGE SCALE GENOMIC DNA]</scope>
    <source>
        <strain evidence="3">Wuqing</strain>
    </source>
</reference>
<gene>
    <name evidence="3" type="ORF">RF11_16172</name>
</gene>
<name>A0A0C2NKP5_THEKT</name>
<dbReference type="InterPro" id="IPR009016">
    <property type="entry name" value="Fe_hydrogenase"/>
</dbReference>
<feature type="domain" description="Iron hydrogenase large subunit C-terminal" evidence="2">
    <location>
        <begin position="104"/>
        <end position="430"/>
    </location>
</feature>
<evidence type="ECO:0000259" key="2">
    <source>
        <dbReference type="Pfam" id="PF02906"/>
    </source>
</evidence>
<organism evidence="3 4">
    <name type="scientific">Thelohanellus kitauei</name>
    <name type="common">Myxosporean</name>
    <dbReference type="NCBI Taxonomy" id="669202"/>
    <lineage>
        <taxon>Eukaryota</taxon>
        <taxon>Metazoa</taxon>
        <taxon>Cnidaria</taxon>
        <taxon>Myxozoa</taxon>
        <taxon>Myxosporea</taxon>
        <taxon>Bivalvulida</taxon>
        <taxon>Platysporina</taxon>
        <taxon>Myxobolidae</taxon>
        <taxon>Thelohanellus</taxon>
    </lineage>
</organism>
<dbReference type="OMA" id="INIPHLC"/>
<dbReference type="InterPro" id="IPR004108">
    <property type="entry name" value="Fe_hydrogenase_lsu_C"/>
</dbReference>
<keyword evidence="4" id="KW-1185">Reference proteome</keyword>
<sequence length="500" mass="56713">MHDWRQIIGRFRKTLDCFIVIMFSAGVKLVGVDDFIAPTKECIKPILGDGSNKPDMKSAINATLADCLACSGCITSAEEIFINQQGLNELNAFLEFNSKISDPKIVIFSISPQSLVVTMKKMGLSYEQAVLRVSSCLRHNFGVKYVFCTSVTQELSILESCHEFIELYQSVSDSSCELRLLLSGICPGWVCYAEKVQSDLILPYLSKIRSPQGIMGSFIKHYFAKIYKVSPEKIYHVSVQPCFDRKLEAYRPDMVIETPEGIHETDHVLSSYEFLEMMLHPAVKVYQPIGPEKALEIVGFDDAMNLGNYETEISVSQGNGSGGLALNVFIIACQRLFGLRATFSVGDDGGYDWNVDSQLYRVEGHKNRNDDYYEWKLINVPENRVLLKFGQIYGFKNIQNMIRTIKKLKADEPVTYLEVMACPGKGCLNGVGQISPNDRNSKNSVVAKAFIKDLESIYARFNRFPCESEQIYDFHRRLKDSQTKMDRIFYKLDKKDILTW</sequence>
<dbReference type="SUPFAM" id="SSF53920">
    <property type="entry name" value="Fe-only hydrogenase"/>
    <property type="match status" value="1"/>
</dbReference>
<dbReference type="OrthoDB" id="10253113at2759"/>
<comment type="similarity">
    <text evidence="1">Belongs to the NARF family.</text>
</comment>
<dbReference type="InterPro" id="IPR050340">
    <property type="entry name" value="Cytosolic_Fe-S_CAF"/>
</dbReference>
<dbReference type="Pfam" id="PF02906">
    <property type="entry name" value="Fe_hyd_lg_C"/>
    <property type="match status" value="1"/>
</dbReference>
<evidence type="ECO:0000313" key="3">
    <source>
        <dbReference type="EMBL" id="KII74562.1"/>
    </source>
</evidence>
<evidence type="ECO:0000256" key="1">
    <source>
        <dbReference type="ARBA" id="ARBA00006596"/>
    </source>
</evidence>